<gene>
    <name evidence="4" type="ORF">HMPREF9135_1414</name>
</gene>
<evidence type="ECO:0000313" key="5">
    <source>
        <dbReference type="Proteomes" id="UP000016648"/>
    </source>
</evidence>
<evidence type="ECO:0000256" key="2">
    <source>
        <dbReference type="ARBA" id="ARBA00023136"/>
    </source>
</evidence>
<dbReference type="SUPFAM" id="SSF56935">
    <property type="entry name" value="Porins"/>
    <property type="match status" value="1"/>
</dbReference>
<dbReference type="GO" id="GO:0009279">
    <property type="term" value="C:cell outer membrane"/>
    <property type="evidence" value="ECO:0007669"/>
    <property type="project" value="UniProtKB-SubCell"/>
</dbReference>
<dbReference type="Proteomes" id="UP000016648">
    <property type="component" value="Unassembled WGS sequence"/>
</dbReference>
<keyword evidence="5" id="KW-1185">Reference proteome</keyword>
<organism evidence="4 5">
    <name type="scientific">Segatella baroniae F0067</name>
    <dbReference type="NCBI Taxonomy" id="1115809"/>
    <lineage>
        <taxon>Bacteria</taxon>
        <taxon>Pseudomonadati</taxon>
        <taxon>Bacteroidota</taxon>
        <taxon>Bacteroidia</taxon>
        <taxon>Bacteroidales</taxon>
        <taxon>Prevotellaceae</taxon>
        <taxon>Segatella</taxon>
    </lineage>
</organism>
<keyword evidence="2" id="KW-0472">Membrane</keyword>
<dbReference type="EMBL" id="AWEY01000038">
    <property type="protein sequence ID" value="ERK38527.1"/>
    <property type="molecule type" value="Genomic_DNA"/>
</dbReference>
<reference evidence="4 5" key="1">
    <citation type="submission" date="2013-08" db="EMBL/GenBank/DDBJ databases">
        <authorList>
            <person name="Durkin A.S."/>
            <person name="Haft D.R."/>
            <person name="McCorrison J."/>
            <person name="Torralba M."/>
            <person name="Gillis M."/>
            <person name="Haft D.H."/>
            <person name="Methe B."/>
            <person name="Sutton G."/>
            <person name="Nelson K.E."/>
        </authorList>
    </citation>
    <scope>NUCLEOTIDE SEQUENCE [LARGE SCALE GENOMIC DNA]</scope>
    <source>
        <strain evidence="4 5">F0067</strain>
    </source>
</reference>
<dbReference type="InterPro" id="IPR036942">
    <property type="entry name" value="Beta-barrel_TonB_sf"/>
</dbReference>
<proteinExistence type="predicted"/>
<evidence type="ECO:0000256" key="1">
    <source>
        <dbReference type="ARBA" id="ARBA00004442"/>
    </source>
</evidence>
<accession>U2QI93</accession>
<sequence length="745" mass="84210">MSDYNLMNSREKLEFEKMSGYYGTLDGEGEILNDLNRATYYSRYKKVVAGLDSYWMNEPLRLGFTQDHSFNAEGGDSAFRYGLTFRYKDTKGVMKNSDRQNIDGSVVLSYRIDKFNFTNQTNIYYTTTDDNVVSFRQFSSANPYYAKRDENGEVYKVLESYSTLGGTQYVYNPLWDFSQKSFSKSDNVTLNNNFNVEYRPLQGLRVTGRFGFTTSRGTGETFKSPFASTFTSSTELKRGSYSNRIGNNTSFDGSLVVSYGGTVGVHTYNLLGGAQASGRKNSGDTYSVRGYISDQFSNPNFSNGYPDGEKPVSSITKTRSASFYMNGNYAYDMRYLFDFNLRSDGASVFGVNNPFSTTYSIGVAWNIHNEHFFKKNDVVNNLKLRYTYGKPGTDNINARLANNVYGYYTANANPFGLAAIVSQWGNKNLKWKRTQTHNFGLNALLFKNRLSVVLDYTIRKSDPELIPVEQPTSTGVSSIPMNIGATDNHSFALTLGYDVIKRKDLVWHLTGNLLHTKTTYYNIGDILEKLNEQGRASQTLTRYYDGASTTALWAVRSLGIDPMSGNELFLKRDGTYTYKWDSNEEVVCGDATPKAQGNFGTTLRWKGFSLGVNFAYRFGGQAKLNTLLTKVENISQTSIKYNQDRRALHDRWQKPGDRAKFKRIDDTSTTNISSRFVADENTIECTSLTLGYENTTARWLNVAGLSSIYCRMYTNNLFRISTIKEERGLDYPFSRSVSASIGLRF</sequence>
<name>U2QI93_9BACT</name>
<evidence type="ECO:0000256" key="3">
    <source>
        <dbReference type="ARBA" id="ARBA00023237"/>
    </source>
</evidence>
<keyword evidence="3" id="KW-0998">Cell outer membrane</keyword>
<protein>
    <submittedName>
        <fullName evidence="4">TonB-dependent receptor</fullName>
    </submittedName>
</protein>
<dbReference type="AlphaFoldDB" id="U2QI93"/>
<keyword evidence="4" id="KW-0675">Receptor</keyword>
<dbReference type="RefSeq" id="WP_021590518.1">
    <property type="nucleotide sequence ID" value="NZ_AWEY01000038.1"/>
</dbReference>
<evidence type="ECO:0000313" key="4">
    <source>
        <dbReference type="EMBL" id="ERK38527.1"/>
    </source>
</evidence>
<dbReference type="PATRIC" id="fig|1115809.3.peg.2185"/>
<dbReference type="Gene3D" id="2.40.170.20">
    <property type="entry name" value="TonB-dependent receptor, beta-barrel domain"/>
    <property type="match status" value="1"/>
</dbReference>
<comment type="subcellular location">
    <subcellularLocation>
        <location evidence="1">Cell outer membrane</location>
    </subcellularLocation>
</comment>
<comment type="caution">
    <text evidence="4">The sequence shown here is derived from an EMBL/GenBank/DDBJ whole genome shotgun (WGS) entry which is preliminary data.</text>
</comment>